<evidence type="ECO:0000313" key="2">
    <source>
        <dbReference type="Proteomes" id="UP000006743"/>
    </source>
</evidence>
<reference evidence="1 2" key="1">
    <citation type="journal article" date="2009" name="J. Bacteriol.">
        <title>Complete genome sequence of Haemophilus parasuis SH0165.</title>
        <authorList>
            <person name="Yue M."/>
            <person name="Yang F."/>
            <person name="Yang J."/>
            <person name="Bei W."/>
            <person name="Cai X."/>
            <person name="Chen L."/>
            <person name="Dong J."/>
            <person name="Zhou R."/>
            <person name="Jin M."/>
            <person name="Jin Q."/>
            <person name="Chen H."/>
        </authorList>
    </citation>
    <scope>NUCLEOTIDE SEQUENCE [LARGE SCALE GENOMIC DNA]</scope>
    <source>
        <strain evidence="1 2">SH0165</strain>
    </source>
</reference>
<protein>
    <submittedName>
        <fullName evidence="1">Uncharacterized protein</fullName>
    </submittedName>
</protein>
<organism evidence="1 2">
    <name type="scientific">Glaesserella parasuis serovar 5 (strain SH0165)</name>
    <name type="common">Haemophilus parasuis</name>
    <dbReference type="NCBI Taxonomy" id="557723"/>
    <lineage>
        <taxon>Bacteria</taxon>
        <taxon>Pseudomonadati</taxon>
        <taxon>Pseudomonadota</taxon>
        <taxon>Gammaproteobacteria</taxon>
        <taxon>Pasteurellales</taxon>
        <taxon>Pasteurellaceae</taxon>
        <taxon>Glaesserella</taxon>
    </lineage>
</organism>
<dbReference type="HOGENOM" id="CLU_3007949_0_0_6"/>
<name>B8F7S5_GLAP5</name>
<dbReference type="AlphaFoldDB" id="B8F7S5"/>
<dbReference type="STRING" id="557723.HAPS_1888"/>
<gene>
    <name evidence="1" type="ordered locus">HAPS_1888</name>
</gene>
<sequence>MSTDAGTASLQRAWQHALLVYIYERKLEIQAQKLNGDDTVENCVDYVLIIIKKHFR</sequence>
<accession>B8F7S5</accession>
<dbReference type="Proteomes" id="UP000006743">
    <property type="component" value="Chromosome"/>
</dbReference>
<dbReference type="EMBL" id="CP001321">
    <property type="protein sequence ID" value="ACL33377.1"/>
    <property type="molecule type" value="Genomic_DNA"/>
</dbReference>
<evidence type="ECO:0000313" key="1">
    <source>
        <dbReference type="EMBL" id="ACL33377.1"/>
    </source>
</evidence>
<proteinExistence type="predicted"/>
<dbReference type="KEGG" id="hap:HAPS_1888"/>
<keyword evidence="2" id="KW-1185">Reference proteome</keyword>